<accession>A0A090N9I9</accession>
<protein>
    <submittedName>
        <fullName evidence="1">Uncharacterized protein</fullName>
    </submittedName>
</protein>
<dbReference type="AlphaFoldDB" id="A0A090N9I9"/>
<geneLocation type="plasmid" evidence="1">
    <name>unnamed</name>
</geneLocation>
<proteinExistence type="predicted"/>
<reference evidence="1 2" key="1">
    <citation type="submission" date="2013-10" db="EMBL/GenBank/DDBJ databases">
        <title>Draft genomes and the virulence plasmids of Sd1617 vaccine constructs: WRSd3 and WRSd5.</title>
        <authorList>
            <person name="Aksomboon Vongsawan A."/>
            <person name="Venkatesan M.M."/>
            <person name="Vaisvil B."/>
            <person name="Emel G."/>
            <person name="Kepatral V."/>
            <person name="Sethabutr O."/>
            <person name="Serichantalergs O."/>
            <person name="Mason C."/>
        </authorList>
    </citation>
    <scope>NUCLEOTIDE SEQUENCE [LARGE SCALE GENOMIC DNA]</scope>
    <source>
        <strain evidence="1 2">WRSd3</strain>
        <plasmid evidence="1">unnamed</plasmid>
    </source>
</reference>
<gene>
    <name evidence="1" type="ORF">WRSd3_p00203</name>
</gene>
<sequence length="52" mass="6080">MSKYKGLNTSNMFYIYSSGHEPVNVELVKNKERNIIELDPAWKGFFLSEIKI</sequence>
<evidence type="ECO:0000313" key="1">
    <source>
        <dbReference type="EMBL" id="ESU76051.1"/>
    </source>
</evidence>
<name>A0A090N9I9_SHIDY</name>
<dbReference type="EMBL" id="AXUT01000778">
    <property type="protein sequence ID" value="ESU76051.1"/>
    <property type="molecule type" value="Genomic_DNA"/>
</dbReference>
<dbReference type="Proteomes" id="UP000017944">
    <property type="component" value="Unassembled WGS sequence"/>
</dbReference>
<evidence type="ECO:0000313" key="2">
    <source>
        <dbReference type="Proteomes" id="UP000017944"/>
    </source>
</evidence>
<organism evidence="1 2">
    <name type="scientific">Shigella dysenteriae WRSd3</name>
    <dbReference type="NCBI Taxonomy" id="1401327"/>
    <lineage>
        <taxon>Bacteria</taxon>
        <taxon>Pseudomonadati</taxon>
        <taxon>Pseudomonadota</taxon>
        <taxon>Gammaproteobacteria</taxon>
        <taxon>Enterobacterales</taxon>
        <taxon>Enterobacteriaceae</taxon>
        <taxon>Shigella</taxon>
    </lineage>
</organism>
<comment type="caution">
    <text evidence="1">The sequence shown here is derived from an EMBL/GenBank/DDBJ whole genome shotgun (WGS) entry which is preliminary data.</text>
</comment>
<keyword evidence="1" id="KW-0614">Plasmid</keyword>